<evidence type="ECO:0000313" key="2">
    <source>
        <dbReference type="Proteomes" id="UP000812982"/>
    </source>
</evidence>
<reference evidence="1 2" key="1">
    <citation type="journal article" date="2021" name="Sci. Rep.">
        <title>Phenotypic and genomic hallmarks of a novel, potentially pathogenic rapidly growing Mycobacterium species related to the Mycobacterium fortuitum complex.</title>
        <authorList>
            <person name="Gharbi R."/>
            <person name="Khanna V."/>
            <person name="Frigui W."/>
            <person name="Mhenni B."/>
            <person name="Brosch R."/>
            <person name="Mardassi H."/>
        </authorList>
    </citation>
    <scope>NUCLEOTIDE SEQUENCE [LARGE SCALE GENOMIC DNA]</scope>
    <source>
        <strain evidence="1 2">TNTM28</strain>
    </source>
</reference>
<comment type="caution">
    <text evidence="1">The sequence shown here is derived from an EMBL/GenBank/DDBJ whole genome shotgun (WGS) entry which is preliminary data.</text>
</comment>
<accession>A0ABS6KKY8</accession>
<dbReference type="EMBL" id="VOMB01000015">
    <property type="protein sequence ID" value="MBU9764234.1"/>
    <property type="molecule type" value="Genomic_DNA"/>
</dbReference>
<proteinExistence type="predicted"/>
<dbReference type="Pfam" id="PF10706">
    <property type="entry name" value="Aminoglyc_resit"/>
    <property type="match status" value="1"/>
</dbReference>
<organism evidence="1 2">
    <name type="scientific">[Mycobacterium] fortunisiensis</name>
    <dbReference type="NCBI Taxonomy" id="2600579"/>
    <lineage>
        <taxon>Bacteria</taxon>
        <taxon>Bacillati</taxon>
        <taxon>Actinomycetota</taxon>
        <taxon>Actinomycetes</taxon>
        <taxon>Mycobacteriales</taxon>
        <taxon>Mycobacteriaceae</taxon>
        <taxon>Mycolicibacterium</taxon>
    </lineage>
</organism>
<keyword evidence="2" id="KW-1185">Reference proteome</keyword>
<gene>
    <name evidence="1" type="ORF">FR943_10320</name>
</gene>
<sequence length="208" mass="23896">MPERLPPNGRVITAEELDHLWTPWTPRTVADRLAAIDAPWYVAAGWAIDLYLGEVSRPHADIEIAVPRAVFPEIVAALPEFDWDVAGAGRLWPYAEARDHPDLHQTWCRDPATGRYHLDVFREPHNGDIWLCRRDSSITLPYAQLIRHRDGIPYVIPEVALLFKARRTAAKDEHDFRRALPHLTPAGRDRLTGWLDRLHPQHEWLAAL</sequence>
<evidence type="ECO:0000313" key="1">
    <source>
        <dbReference type="EMBL" id="MBU9764234.1"/>
    </source>
</evidence>
<protein>
    <recommendedName>
        <fullName evidence="3">Amino acid transporter</fullName>
    </recommendedName>
</protein>
<dbReference type="Proteomes" id="UP000812982">
    <property type="component" value="Unassembled WGS sequence"/>
</dbReference>
<dbReference type="RefSeq" id="WP_217156590.1">
    <property type="nucleotide sequence ID" value="NZ_VOMB01000015.1"/>
</dbReference>
<dbReference type="InterPro" id="IPR019646">
    <property type="entry name" value="Aminoglyc_AdlTrfase"/>
</dbReference>
<name>A0ABS6KKY8_9MYCO</name>
<evidence type="ECO:0008006" key="3">
    <source>
        <dbReference type="Google" id="ProtNLM"/>
    </source>
</evidence>